<dbReference type="SFLD" id="SFLDS00005">
    <property type="entry name" value="Isoprenoid_Synthase_Type_I"/>
    <property type="match status" value="1"/>
</dbReference>
<dbReference type="NCBIfam" id="TIGR01559">
    <property type="entry name" value="squal_synth"/>
    <property type="match status" value="1"/>
</dbReference>
<organism evidence="6 7">
    <name type="scientific">Anaeramoeba flamelloides</name>
    <dbReference type="NCBI Taxonomy" id="1746091"/>
    <lineage>
        <taxon>Eukaryota</taxon>
        <taxon>Metamonada</taxon>
        <taxon>Anaeramoebidae</taxon>
        <taxon>Anaeramoeba</taxon>
    </lineage>
</organism>
<feature type="transmembrane region" description="Helical" evidence="5">
    <location>
        <begin position="210"/>
        <end position="229"/>
    </location>
</feature>
<keyword evidence="5" id="KW-0472">Membrane</keyword>
<comment type="cofactor">
    <cofactor evidence="1 5">
        <name>Mg(2+)</name>
        <dbReference type="ChEBI" id="CHEBI:18420"/>
    </cofactor>
</comment>
<dbReference type="SFLD" id="SFLDG01018">
    <property type="entry name" value="Squalene/Phytoene_Synthase_Lik"/>
    <property type="match status" value="1"/>
</dbReference>
<dbReference type="EC" id="2.5.1.21" evidence="3 5"/>
<keyword evidence="4 5" id="KW-0808">Transferase</keyword>
<dbReference type="Gene3D" id="1.10.600.10">
    <property type="entry name" value="Farnesyl Diphosphate Synthase"/>
    <property type="match status" value="1"/>
</dbReference>
<dbReference type="EMBL" id="JAOAOG010000327">
    <property type="protein sequence ID" value="KAJ6228393.1"/>
    <property type="molecule type" value="Genomic_DNA"/>
</dbReference>
<comment type="pathway">
    <text evidence="5">Terpene metabolism; lanosterol biosynthesis; lanosterol from farnesyl diphosphate: step 1/3.</text>
</comment>
<evidence type="ECO:0000256" key="4">
    <source>
        <dbReference type="ARBA" id="ARBA00022679"/>
    </source>
</evidence>
<dbReference type="InterPro" id="IPR006449">
    <property type="entry name" value="Squal_synth-like"/>
</dbReference>
<comment type="catalytic activity">
    <reaction evidence="5">
        <text>2 (2E,6E)-farnesyl diphosphate + NADH + H(+) = squalene + 2 diphosphate + NAD(+)</text>
        <dbReference type="Rhea" id="RHEA:32299"/>
        <dbReference type="ChEBI" id="CHEBI:15378"/>
        <dbReference type="ChEBI" id="CHEBI:15440"/>
        <dbReference type="ChEBI" id="CHEBI:33019"/>
        <dbReference type="ChEBI" id="CHEBI:57540"/>
        <dbReference type="ChEBI" id="CHEBI:57945"/>
        <dbReference type="ChEBI" id="CHEBI:175763"/>
        <dbReference type="EC" id="2.5.1.21"/>
    </reaction>
</comment>
<dbReference type="InterPro" id="IPR033904">
    <property type="entry name" value="Trans_IPPS_HH"/>
</dbReference>
<evidence type="ECO:0000313" key="6">
    <source>
        <dbReference type="EMBL" id="KAJ6228393.1"/>
    </source>
</evidence>
<dbReference type="CDD" id="cd00683">
    <property type="entry name" value="Trans_IPPS_HH"/>
    <property type="match status" value="1"/>
</dbReference>
<dbReference type="InterPro" id="IPR008949">
    <property type="entry name" value="Isoprenoid_synthase_dom_sf"/>
</dbReference>
<protein>
    <recommendedName>
        <fullName evidence="3 5">Squalene synthase</fullName>
        <shortName evidence="5">SQS</shortName>
        <shortName evidence="5">SS</shortName>
        <ecNumber evidence="3 5">2.5.1.21</ecNumber>
    </recommendedName>
</protein>
<keyword evidence="5" id="KW-0812">Transmembrane</keyword>
<dbReference type="Proteomes" id="UP001150062">
    <property type="component" value="Unassembled WGS sequence"/>
</dbReference>
<accession>A0ABQ8X9V4</accession>
<evidence type="ECO:0000256" key="1">
    <source>
        <dbReference type="ARBA" id="ARBA00001946"/>
    </source>
</evidence>
<dbReference type="PROSITE" id="PS01044">
    <property type="entry name" value="SQUALEN_PHYTOEN_SYN_1"/>
    <property type="match status" value="1"/>
</dbReference>
<keyword evidence="7" id="KW-1185">Reference proteome</keyword>
<evidence type="ECO:0000256" key="2">
    <source>
        <dbReference type="ARBA" id="ARBA00006251"/>
    </source>
</evidence>
<dbReference type="InterPro" id="IPR002060">
    <property type="entry name" value="Squ/phyt_synthse"/>
</dbReference>
<keyword evidence="5" id="KW-1133">Transmembrane helix</keyword>
<comment type="similarity">
    <text evidence="2 5">Belongs to the phytoene/squalene synthase family.</text>
</comment>
<gene>
    <name evidence="6" type="ORF">M0813_08743</name>
</gene>
<dbReference type="PROSITE" id="PS01045">
    <property type="entry name" value="SQUALEN_PHYTOEN_SYN_2"/>
    <property type="match status" value="1"/>
</dbReference>
<proteinExistence type="inferred from homology"/>
<name>A0ABQ8X9V4_9EUKA</name>
<reference evidence="6" key="1">
    <citation type="submission" date="2022-08" db="EMBL/GenBank/DDBJ databases">
        <title>Novel sulfate-reducing endosymbionts in the free-living metamonad Anaeramoeba.</title>
        <authorList>
            <person name="Jerlstrom-Hultqvist J."/>
            <person name="Cepicka I."/>
            <person name="Gallot-Lavallee L."/>
            <person name="Salas-Leiva D."/>
            <person name="Curtis B.A."/>
            <person name="Zahonova K."/>
            <person name="Pipaliya S."/>
            <person name="Dacks J."/>
            <person name="Roger A.J."/>
        </authorList>
    </citation>
    <scope>NUCLEOTIDE SEQUENCE</scope>
    <source>
        <strain evidence="6">Schooner1</strain>
    </source>
</reference>
<comment type="catalytic activity">
    <reaction evidence="5">
        <text>2 (2E,6E)-farnesyl diphosphate + NADPH + H(+) = squalene + 2 diphosphate + NADP(+)</text>
        <dbReference type="Rhea" id="RHEA:32295"/>
        <dbReference type="ChEBI" id="CHEBI:15378"/>
        <dbReference type="ChEBI" id="CHEBI:15440"/>
        <dbReference type="ChEBI" id="CHEBI:33019"/>
        <dbReference type="ChEBI" id="CHEBI:57783"/>
        <dbReference type="ChEBI" id="CHEBI:58349"/>
        <dbReference type="ChEBI" id="CHEBI:175763"/>
        <dbReference type="EC" id="2.5.1.21"/>
    </reaction>
</comment>
<dbReference type="Pfam" id="PF00494">
    <property type="entry name" value="SQS_PSY"/>
    <property type="match status" value="1"/>
</dbReference>
<comment type="function">
    <text evidence="5">Catalyzes the condensation of 2 farnesyl pyrophosphate (FPP) moieties to form squalene.</text>
</comment>
<dbReference type="PANTHER" id="PTHR11626">
    <property type="entry name" value="FARNESYL-DIPHOSPHATE FARNESYLTRANSFERASE"/>
    <property type="match status" value="1"/>
</dbReference>
<sequence length="420" mass="49454">MMILVLALFIIFFLLILKYNKKIFQRTYVQKPSNRLSTNAKGEWKWEMLKKTSRSFSIVIQELDKEIREVVCIFYLVLRALDTVEDDMETIKDLEYKLDLLRRFHTLFSMQNDHKEQEEVVDDQDDGWYLKIDPIPVKGLFDIQRCGTNENERKLVTEIKYLVEDFNKLSPKYQRVIIKICAEMGKGMSENVLKGEVNIQNTKELDKYCYYVAGIVGVGLTELFVLSGLQPKSLFDSMKKQSISMGLFLQKTNIIRDIYEDVPENRIFWPSEIWGKYTDSPQELVKLSQSSYKLHKDKSLSCLNEMVTNALQHIPDVLDYLKVIENNSIFKFCAIPQVMAIATLNEVTNNSKVFIQNVKIRRDLTLKIFHTTKNFEKTHSYFEHYREKLMKKIDLESFKSTKKQNEIFVNSPNRTEKKIF</sequence>
<dbReference type="PANTHER" id="PTHR11626:SF2">
    <property type="entry name" value="SQUALENE SYNTHASE"/>
    <property type="match status" value="1"/>
</dbReference>
<dbReference type="InterPro" id="IPR019845">
    <property type="entry name" value="Squalene/phytoene_synthase_CS"/>
</dbReference>
<evidence type="ECO:0000313" key="7">
    <source>
        <dbReference type="Proteomes" id="UP001150062"/>
    </source>
</evidence>
<evidence type="ECO:0000256" key="3">
    <source>
        <dbReference type="ARBA" id="ARBA00012373"/>
    </source>
</evidence>
<dbReference type="InterPro" id="IPR044844">
    <property type="entry name" value="Trans_IPPS_euk-type"/>
</dbReference>
<comment type="caution">
    <text evidence="6">The sequence shown here is derived from an EMBL/GenBank/DDBJ whole genome shotgun (WGS) entry which is preliminary data.</text>
</comment>
<evidence type="ECO:0000256" key="5">
    <source>
        <dbReference type="RuleBase" id="RU368088"/>
    </source>
</evidence>
<dbReference type="SUPFAM" id="SSF48576">
    <property type="entry name" value="Terpenoid synthases"/>
    <property type="match status" value="1"/>
</dbReference>